<dbReference type="RefSeq" id="WP_161629292.1">
    <property type="nucleotide sequence ID" value="NZ_BAAACY010000010.1"/>
</dbReference>
<dbReference type="Proteomes" id="UP000675284">
    <property type="component" value="Unassembled WGS sequence"/>
</dbReference>
<evidence type="ECO:0000313" key="2">
    <source>
        <dbReference type="Proteomes" id="UP000675284"/>
    </source>
</evidence>
<dbReference type="EMBL" id="JAGSOT010000011">
    <property type="protein sequence ID" value="MBR7795460.1"/>
    <property type="molecule type" value="Genomic_DNA"/>
</dbReference>
<organism evidence="1 2">
    <name type="scientific">Virgibacillus salarius</name>
    <dbReference type="NCBI Taxonomy" id="447199"/>
    <lineage>
        <taxon>Bacteria</taxon>
        <taxon>Bacillati</taxon>
        <taxon>Bacillota</taxon>
        <taxon>Bacilli</taxon>
        <taxon>Bacillales</taxon>
        <taxon>Bacillaceae</taxon>
        <taxon>Virgibacillus</taxon>
    </lineage>
</organism>
<comment type="caution">
    <text evidence="1">The sequence shown here is derived from an EMBL/GenBank/DDBJ whole genome shotgun (WGS) entry which is preliminary data.</text>
</comment>
<reference evidence="1" key="1">
    <citation type="submission" date="2021-04" db="EMBL/GenBank/DDBJ databases">
        <title>Isolation and polyphasic classification of algal microorganism.</title>
        <authorList>
            <person name="Wang S."/>
        </authorList>
    </citation>
    <scope>NUCLEOTIDE SEQUENCE</scope>
    <source>
        <strain evidence="1">720a</strain>
    </source>
</reference>
<gene>
    <name evidence="1" type="ORF">KCX74_05330</name>
</gene>
<proteinExistence type="predicted"/>
<sequence length="85" mass="9594">MIVVAVCSLTGYTTSVAGYIMKEEKEFIQTITNDIKHSHSKGYVLEKKLNEMNTLYILSNNKSTQTWKVADKVNKKVADLGLIKK</sequence>
<name>A0A941DRW8_9BACI</name>
<dbReference type="AlphaFoldDB" id="A0A941DRW8"/>
<keyword evidence="2" id="KW-1185">Reference proteome</keyword>
<protein>
    <submittedName>
        <fullName evidence="1">Uncharacterized protein</fullName>
    </submittedName>
</protein>
<evidence type="ECO:0000313" key="1">
    <source>
        <dbReference type="EMBL" id="MBR7795460.1"/>
    </source>
</evidence>
<accession>A0A941DRW8</accession>